<keyword evidence="1" id="KW-1015">Disulfide bond</keyword>
<accession>A0A7K5R8C7</accession>
<dbReference type="Gene3D" id="2.40.10.10">
    <property type="entry name" value="Trypsin-like serine proteases"/>
    <property type="match status" value="2"/>
</dbReference>
<evidence type="ECO:0000313" key="3">
    <source>
        <dbReference type="EMBL" id="NWT75976.1"/>
    </source>
</evidence>
<dbReference type="Pfam" id="PF00089">
    <property type="entry name" value="Trypsin"/>
    <property type="match status" value="1"/>
</dbReference>
<evidence type="ECO:0000259" key="2">
    <source>
        <dbReference type="Pfam" id="PF00089"/>
    </source>
</evidence>
<evidence type="ECO:0000256" key="1">
    <source>
        <dbReference type="ARBA" id="ARBA00023157"/>
    </source>
</evidence>
<dbReference type="GO" id="GO:0006508">
    <property type="term" value="P:proteolysis"/>
    <property type="evidence" value="ECO:0007669"/>
    <property type="project" value="InterPro"/>
</dbReference>
<reference evidence="3 4" key="1">
    <citation type="submission" date="2019-09" db="EMBL/GenBank/DDBJ databases">
        <title>Bird 10,000 Genomes (B10K) Project - Family phase.</title>
        <authorList>
            <person name="Zhang G."/>
        </authorList>
    </citation>
    <scope>NUCLEOTIDE SEQUENCE [LARGE SCALE GENOMIC DNA]</scope>
    <source>
        <strain evidence="3">B10K-DU-013-18</strain>
        <tissue evidence="3">Muscle</tissue>
    </source>
</reference>
<gene>
    <name evidence="3" type="primary">Gzmm_1</name>
    <name evidence="3" type="ORF">PRUHIM_R15014</name>
</gene>
<dbReference type="GO" id="GO:0004252">
    <property type="term" value="F:serine-type endopeptidase activity"/>
    <property type="evidence" value="ECO:0007669"/>
    <property type="project" value="InterPro"/>
</dbReference>
<dbReference type="PANTHER" id="PTHR24271:SF51">
    <property type="entry name" value="GRANZYME M"/>
    <property type="match status" value="1"/>
</dbReference>
<feature type="non-terminal residue" evidence="3">
    <location>
        <position position="121"/>
    </location>
</feature>
<dbReference type="AlphaFoldDB" id="A0A7K5R8C7"/>
<evidence type="ECO:0000313" key="4">
    <source>
        <dbReference type="Proteomes" id="UP000566454"/>
    </source>
</evidence>
<feature type="non-terminal residue" evidence="3">
    <location>
        <position position="1"/>
    </location>
</feature>
<dbReference type="SUPFAM" id="SSF50494">
    <property type="entry name" value="Trypsin-like serine proteases"/>
    <property type="match status" value="1"/>
</dbReference>
<organism evidence="3 4">
    <name type="scientific">Prunella himalayana</name>
    <dbReference type="NCBI Taxonomy" id="670356"/>
    <lineage>
        <taxon>Eukaryota</taxon>
        <taxon>Metazoa</taxon>
        <taxon>Chordata</taxon>
        <taxon>Craniata</taxon>
        <taxon>Vertebrata</taxon>
        <taxon>Euteleostomi</taxon>
        <taxon>Archelosauria</taxon>
        <taxon>Archosauria</taxon>
        <taxon>Dinosauria</taxon>
        <taxon>Saurischia</taxon>
        <taxon>Theropoda</taxon>
        <taxon>Coelurosauria</taxon>
        <taxon>Aves</taxon>
        <taxon>Neognathae</taxon>
        <taxon>Neoaves</taxon>
        <taxon>Telluraves</taxon>
        <taxon>Australaves</taxon>
        <taxon>Passeriformes</taxon>
        <taxon>Passeroidea</taxon>
        <taxon>Prunellidae</taxon>
        <taxon>Prunella</taxon>
    </lineage>
</organism>
<sequence length="121" mass="12924">CSLSTPHLRCWGLPPAPLPIGGGGSDAAPRPQLGRKVTLSRTRQLIPLASREPAPGTRCSLAGWGLVDPRGGKPSPTLQELNVTVLDARMCNNSRFWHGELGPAMICFQGKHAAPAKVRVW</sequence>
<feature type="domain" description="Peptidase S1" evidence="2">
    <location>
        <begin position="32"/>
        <end position="111"/>
    </location>
</feature>
<dbReference type="OrthoDB" id="5597713at2759"/>
<dbReference type="Proteomes" id="UP000566454">
    <property type="component" value="Unassembled WGS sequence"/>
</dbReference>
<proteinExistence type="predicted"/>
<name>A0A7K5R8C7_9PASE</name>
<dbReference type="InterPro" id="IPR001254">
    <property type="entry name" value="Trypsin_dom"/>
</dbReference>
<dbReference type="EMBL" id="VYZK01000956">
    <property type="protein sequence ID" value="NWT75976.1"/>
    <property type="molecule type" value="Genomic_DNA"/>
</dbReference>
<comment type="caution">
    <text evidence="3">The sequence shown here is derived from an EMBL/GenBank/DDBJ whole genome shotgun (WGS) entry which is preliminary data.</text>
</comment>
<protein>
    <submittedName>
        <fullName evidence="3">GRAM protein</fullName>
    </submittedName>
</protein>
<dbReference type="PANTHER" id="PTHR24271">
    <property type="entry name" value="KALLIKREIN-RELATED"/>
    <property type="match status" value="1"/>
</dbReference>
<dbReference type="InterPro" id="IPR009003">
    <property type="entry name" value="Peptidase_S1_PA"/>
</dbReference>
<dbReference type="InterPro" id="IPR043504">
    <property type="entry name" value="Peptidase_S1_PA_chymotrypsin"/>
</dbReference>
<keyword evidence="4" id="KW-1185">Reference proteome</keyword>